<accession>A0A6M5YJ34</accession>
<dbReference type="Proteomes" id="UP000503447">
    <property type="component" value="Chromosome"/>
</dbReference>
<protein>
    <recommendedName>
        <fullName evidence="5">PEP-CTERM protein-sorting domain-containing protein</fullName>
    </recommendedName>
</protein>
<gene>
    <name evidence="3" type="ORF">FTUN_0857</name>
</gene>
<evidence type="ECO:0000313" key="4">
    <source>
        <dbReference type="Proteomes" id="UP000503447"/>
    </source>
</evidence>
<feature type="region of interest" description="Disordered" evidence="1">
    <location>
        <begin position="144"/>
        <end position="184"/>
    </location>
</feature>
<feature type="compositionally biased region" description="Polar residues" evidence="1">
    <location>
        <begin position="144"/>
        <end position="166"/>
    </location>
</feature>
<keyword evidence="2" id="KW-0732">Signal</keyword>
<name>A0A6M5YJ34_9BACT</name>
<organism evidence="3 4">
    <name type="scientific">Frigoriglobus tundricola</name>
    <dbReference type="NCBI Taxonomy" id="2774151"/>
    <lineage>
        <taxon>Bacteria</taxon>
        <taxon>Pseudomonadati</taxon>
        <taxon>Planctomycetota</taxon>
        <taxon>Planctomycetia</taxon>
        <taxon>Gemmatales</taxon>
        <taxon>Gemmataceae</taxon>
        <taxon>Frigoriglobus</taxon>
    </lineage>
</organism>
<evidence type="ECO:0000256" key="2">
    <source>
        <dbReference type="SAM" id="SignalP"/>
    </source>
</evidence>
<dbReference type="RefSeq" id="WP_171469555.1">
    <property type="nucleotide sequence ID" value="NZ_CP053452.2"/>
</dbReference>
<keyword evidence="4" id="KW-1185">Reference proteome</keyword>
<feature type="chain" id="PRO_5027121985" description="PEP-CTERM protein-sorting domain-containing protein" evidence="2">
    <location>
        <begin position="29"/>
        <end position="262"/>
    </location>
</feature>
<evidence type="ECO:0008006" key="5">
    <source>
        <dbReference type="Google" id="ProtNLM"/>
    </source>
</evidence>
<dbReference type="KEGG" id="ftj:FTUN_0857"/>
<evidence type="ECO:0000256" key="1">
    <source>
        <dbReference type="SAM" id="MobiDB-lite"/>
    </source>
</evidence>
<sequence>MFLRYARWSVASLAAVAAICFSPTVSRADTQILVEEINSSGNVIAGTTQIFASSTNITTSLSNFQSVTITANSNSGAVSSLTTTVNAIPIASGFDAAIGIRVIVTSDGFFTPNAGGTATVSNNASASSAISGGQNMLTANTQLLNDPLTTPTSSGTAQATGTNLGSATGAASDIRPSGGVSPTTTSTINSFPNSFAIQQEVDVRAVNVGANGVASGSTLGGSASSLVATSPAPVPAPGGLVLALAAVPAFGLRRVLRKRAAV</sequence>
<dbReference type="AlphaFoldDB" id="A0A6M5YJ34"/>
<feature type="signal peptide" evidence="2">
    <location>
        <begin position="1"/>
        <end position="28"/>
    </location>
</feature>
<reference evidence="4" key="1">
    <citation type="submission" date="2020-05" db="EMBL/GenBank/DDBJ databases">
        <title>Frigoriglobus tundricola gen. nov., sp. nov., a psychrotolerant cellulolytic planctomycete of the family Gemmataceae with two divergent copies of 16S rRNA gene.</title>
        <authorList>
            <person name="Kulichevskaya I.S."/>
            <person name="Ivanova A.A."/>
            <person name="Naumoff D.G."/>
            <person name="Beletsky A.V."/>
            <person name="Rijpstra W.I.C."/>
            <person name="Sinninghe Damste J.S."/>
            <person name="Mardanov A.V."/>
            <person name="Ravin N.V."/>
            <person name="Dedysh S.N."/>
        </authorList>
    </citation>
    <scope>NUCLEOTIDE SEQUENCE [LARGE SCALE GENOMIC DNA]</scope>
    <source>
        <strain evidence="4">PL17</strain>
    </source>
</reference>
<proteinExistence type="predicted"/>
<evidence type="ECO:0000313" key="3">
    <source>
        <dbReference type="EMBL" id="QJW93351.1"/>
    </source>
</evidence>
<dbReference type="EMBL" id="CP053452">
    <property type="protein sequence ID" value="QJW93351.1"/>
    <property type="molecule type" value="Genomic_DNA"/>
</dbReference>